<evidence type="ECO:0000259" key="4">
    <source>
        <dbReference type="PROSITE" id="PS50181"/>
    </source>
</evidence>
<dbReference type="AlphaFoldDB" id="A0AAV7J2Q6"/>
<organism evidence="5 6">
    <name type="scientific">Cotesia glomerata</name>
    <name type="common">Lepidopteran parasitic wasp</name>
    <name type="synonym">Apanteles glomeratus</name>
    <dbReference type="NCBI Taxonomy" id="32391"/>
    <lineage>
        <taxon>Eukaryota</taxon>
        <taxon>Metazoa</taxon>
        <taxon>Ecdysozoa</taxon>
        <taxon>Arthropoda</taxon>
        <taxon>Hexapoda</taxon>
        <taxon>Insecta</taxon>
        <taxon>Pterygota</taxon>
        <taxon>Neoptera</taxon>
        <taxon>Endopterygota</taxon>
        <taxon>Hymenoptera</taxon>
        <taxon>Apocrita</taxon>
        <taxon>Ichneumonoidea</taxon>
        <taxon>Braconidae</taxon>
        <taxon>Microgastrinae</taxon>
        <taxon>Cotesia</taxon>
    </lineage>
</organism>
<feature type="repeat" description="ANK" evidence="3">
    <location>
        <begin position="87"/>
        <end position="116"/>
    </location>
</feature>
<proteinExistence type="predicted"/>
<dbReference type="PANTHER" id="PTHR24198">
    <property type="entry name" value="ANKYRIN REPEAT AND PROTEIN KINASE DOMAIN-CONTAINING PROTEIN"/>
    <property type="match status" value="1"/>
</dbReference>
<evidence type="ECO:0000256" key="3">
    <source>
        <dbReference type="PROSITE-ProRule" id="PRU00023"/>
    </source>
</evidence>
<comment type="caution">
    <text evidence="5">The sequence shown here is derived from an EMBL/GenBank/DDBJ whole genome shotgun (WGS) entry which is preliminary data.</text>
</comment>
<protein>
    <recommendedName>
        <fullName evidence="4">F-box domain-containing protein</fullName>
    </recommendedName>
</protein>
<evidence type="ECO:0000256" key="1">
    <source>
        <dbReference type="ARBA" id="ARBA00022737"/>
    </source>
</evidence>
<keyword evidence="6" id="KW-1185">Reference proteome</keyword>
<evidence type="ECO:0000313" key="6">
    <source>
        <dbReference type="Proteomes" id="UP000826195"/>
    </source>
</evidence>
<dbReference type="Pfam" id="PF12796">
    <property type="entry name" value="Ank_2"/>
    <property type="match status" value="1"/>
</dbReference>
<reference evidence="5 6" key="1">
    <citation type="journal article" date="2021" name="J. Hered.">
        <title>A chromosome-level genome assembly of the parasitoid wasp, Cotesia glomerata (Hymenoptera: Braconidae).</title>
        <authorList>
            <person name="Pinto B.J."/>
            <person name="Weis J.J."/>
            <person name="Gamble T."/>
            <person name="Ode P.J."/>
            <person name="Paul R."/>
            <person name="Zaspel J.M."/>
        </authorList>
    </citation>
    <scope>NUCLEOTIDE SEQUENCE [LARGE SCALE GENOMIC DNA]</scope>
    <source>
        <strain evidence="5">CgM1</strain>
    </source>
</reference>
<gene>
    <name evidence="5" type="ORF">KQX54_011483</name>
</gene>
<dbReference type="PROSITE" id="PS50297">
    <property type="entry name" value="ANK_REP_REGION"/>
    <property type="match status" value="2"/>
</dbReference>
<evidence type="ECO:0000256" key="2">
    <source>
        <dbReference type="ARBA" id="ARBA00023043"/>
    </source>
</evidence>
<keyword evidence="2 3" id="KW-0040">ANK repeat</keyword>
<dbReference type="PROSITE" id="PS50088">
    <property type="entry name" value="ANK_REPEAT"/>
    <property type="match status" value="3"/>
</dbReference>
<dbReference type="EMBL" id="JAHXZJ010000002">
    <property type="protein sequence ID" value="KAH0564339.1"/>
    <property type="molecule type" value="Genomic_DNA"/>
</dbReference>
<keyword evidence="1" id="KW-0677">Repeat</keyword>
<dbReference type="InterPro" id="IPR002110">
    <property type="entry name" value="Ankyrin_rpt"/>
</dbReference>
<accession>A0AAV7J2Q6</accession>
<dbReference type="SMART" id="SM00248">
    <property type="entry name" value="ANK"/>
    <property type="match status" value="6"/>
</dbReference>
<feature type="domain" description="F-box" evidence="4">
    <location>
        <begin position="441"/>
        <end position="469"/>
    </location>
</feature>
<dbReference type="SUPFAM" id="SSF48403">
    <property type="entry name" value="Ankyrin repeat"/>
    <property type="match status" value="1"/>
</dbReference>
<dbReference type="Gene3D" id="1.25.40.20">
    <property type="entry name" value="Ankyrin repeat-containing domain"/>
    <property type="match status" value="2"/>
</dbReference>
<dbReference type="PANTHER" id="PTHR24198:SF165">
    <property type="entry name" value="ANKYRIN REPEAT-CONTAINING PROTEIN-RELATED"/>
    <property type="match status" value="1"/>
</dbReference>
<dbReference type="InterPro" id="IPR036770">
    <property type="entry name" value="Ankyrin_rpt-contain_sf"/>
</dbReference>
<dbReference type="PROSITE" id="PS50181">
    <property type="entry name" value="FBOX"/>
    <property type="match status" value="1"/>
</dbReference>
<dbReference type="Proteomes" id="UP000826195">
    <property type="component" value="Unassembled WGS sequence"/>
</dbReference>
<evidence type="ECO:0000313" key="5">
    <source>
        <dbReference type="EMBL" id="KAH0564339.1"/>
    </source>
</evidence>
<sequence>MTWLRISQTMDSPLYFLRPYRMNSCGLSNIQQLIECGHLNVNSIFFLDQYKQMSILQFAILNSYDDLIDYLLKNHVDLNASTDFFWTALHVAIEEKKLDVVQKLVFFGADINILPNHRAAQPPLHQAIQSGTYDITEFLVKSGADVNFIPYKVDLSSLGWCSWSPLNLAISLMNIPVIELLLKHNAIIDQGSSELRSSLQLALLSHTNSIEIFQILEKFGAKFEIIKDGKYTLEFLTAVGRDNIEIFNLFVKKCDNFLDISNRVGDTIAHEAVLLCSQNILRYLLDCGINVNVVNIEDNESFLDVAKAMNETYATYETDDFSIIVKMIKKHIIKLSAAGLYVNTKNSKAVNSRHFRSFREKCVKEISELKIRKISDTNFNYFDVVVKNVHRLAVGLRHSDFCFIEDKILTEFQVYGSIMIEKLRRVVERKELLKNAAELYNIFYMDLPYLFIRNIFNYLSNEDLKLLSQ</sequence>
<feature type="repeat" description="ANK" evidence="3">
    <location>
        <begin position="119"/>
        <end position="151"/>
    </location>
</feature>
<feature type="repeat" description="ANK" evidence="3">
    <location>
        <begin position="264"/>
        <end position="296"/>
    </location>
</feature>
<dbReference type="InterPro" id="IPR001810">
    <property type="entry name" value="F-box_dom"/>
</dbReference>
<name>A0AAV7J2Q6_COTGL</name>